<dbReference type="RefSeq" id="WP_147366777.1">
    <property type="nucleotide sequence ID" value="NZ_KQ956583.1"/>
</dbReference>
<gene>
    <name evidence="2" type="ORF">HMPREF3206_01880</name>
</gene>
<evidence type="ECO:0000313" key="2">
    <source>
        <dbReference type="EMBL" id="KXA11850.1"/>
    </source>
</evidence>
<keyword evidence="3" id="KW-1185">Reference proteome</keyword>
<name>A0A133N6B7_9FUSO</name>
<dbReference type="GO" id="GO:0003677">
    <property type="term" value="F:DNA binding"/>
    <property type="evidence" value="ECO:0007669"/>
    <property type="project" value="InterPro"/>
</dbReference>
<dbReference type="InterPro" id="IPR010982">
    <property type="entry name" value="Lambda_DNA-bd_dom_sf"/>
</dbReference>
<sequence length="79" mass="9312">MNRENTIVRLERFAEQKGLSYRKIAQMIGIGQSTLSEIRKGTYRGNEEEILLKLEDLMERHKKGIKRVDFSVETDTKKR</sequence>
<evidence type="ECO:0000259" key="1">
    <source>
        <dbReference type="SMART" id="SM00530"/>
    </source>
</evidence>
<dbReference type="STRING" id="134605.HMPREF3206_01880"/>
<organism evidence="2 3">
    <name type="scientific">Fusobacterium equinum</name>
    <dbReference type="NCBI Taxonomy" id="134605"/>
    <lineage>
        <taxon>Bacteria</taxon>
        <taxon>Fusobacteriati</taxon>
        <taxon>Fusobacteriota</taxon>
        <taxon>Fusobacteriia</taxon>
        <taxon>Fusobacteriales</taxon>
        <taxon>Fusobacteriaceae</taxon>
        <taxon>Fusobacterium</taxon>
    </lineage>
</organism>
<accession>A0A133N6B7</accession>
<dbReference type="SUPFAM" id="SSF47413">
    <property type="entry name" value="lambda repressor-like DNA-binding domains"/>
    <property type="match status" value="1"/>
</dbReference>
<evidence type="ECO:0000313" key="3">
    <source>
        <dbReference type="Proteomes" id="UP000070617"/>
    </source>
</evidence>
<dbReference type="PATRIC" id="fig|134605.3.peg.1858"/>
<dbReference type="AlphaFoldDB" id="A0A133N6B7"/>
<protein>
    <recommendedName>
        <fullName evidence="1">HTH cro/C1-type domain-containing protein</fullName>
    </recommendedName>
</protein>
<proteinExistence type="predicted"/>
<comment type="caution">
    <text evidence="2">The sequence shown here is derived from an EMBL/GenBank/DDBJ whole genome shotgun (WGS) entry which is preliminary data.</text>
</comment>
<feature type="non-terminal residue" evidence="2">
    <location>
        <position position="79"/>
    </location>
</feature>
<dbReference type="Gene3D" id="1.10.260.40">
    <property type="entry name" value="lambda repressor-like DNA-binding domains"/>
    <property type="match status" value="1"/>
</dbReference>
<dbReference type="SMART" id="SM00530">
    <property type="entry name" value="HTH_XRE"/>
    <property type="match status" value="1"/>
</dbReference>
<dbReference type="Proteomes" id="UP000070617">
    <property type="component" value="Unassembled WGS sequence"/>
</dbReference>
<dbReference type="InterPro" id="IPR001387">
    <property type="entry name" value="Cro/C1-type_HTH"/>
</dbReference>
<dbReference type="EMBL" id="LRPX01000112">
    <property type="protein sequence ID" value="KXA11850.1"/>
    <property type="molecule type" value="Genomic_DNA"/>
</dbReference>
<dbReference type="Pfam" id="PF01381">
    <property type="entry name" value="HTH_3"/>
    <property type="match status" value="1"/>
</dbReference>
<feature type="domain" description="HTH cro/C1-type" evidence="1">
    <location>
        <begin position="9"/>
        <end position="65"/>
    </location>
</feature>
<dbReference type="CDD" id="cd00093">
    <property type="entry name" value="HTH_XRE"/>
    <property type="match status" value="1"/>
</dbReference>
<reference evidence="3" key="1">
    <citation type="submission" date="2016-01" db="EMBL/GenBank/DDBJ databases">
        <authorList>
            <person name="Mitreva M."/>
            <person name="Pepin K.H."/>
            <person name="Mihindukulasuriya K.A."/>
            <person name="Fulton R."/>
            <person name="Fronick C."/>
            <person name="O'Laughlin M."/>
            <person name="Miner T."/>
            <person name="Herter B."/>
            <person name="Rosa B.A."/>
            <person name="Cordes M."/>
            <person name="Tomlinson C."/>
            <person name="Wollam A."/>
            <person name="Palsikar V.B."/>
            <person name="Mardis E.R."/>
            <person name="Wilson R.K."/>
        </authorList>
    </citation>
    <scope>NUCLEOTIDE SEQUENCE [LARGE SCALE GENOMIC DNA]</scope>
    <source>
        <strain evidence="3">CMW8396</strain>
    </source>
</reference>